<dbReference type="EMBL" id="SMAF01000004">
    <property type="protein sequence ID" value="TCT00051.1"/>
    <property type="molecule type" value="Genomic_DNA"/>
</dbReference>
<comment type="caution">
    <text evidence="2">The sequence shown here is derived from an EMBL/GenBank/DDBJ whole genome shotgun (WGS) entry which is preliminary data.</text>
</comment>
<dbReference type="RefSeq" id="WP_123523105.1">
    <property type="nucleotide sequence ID" value="NZ_JBHLWF010000088.1"/>
</dbReference>
<dbReference type="Proteomes" id="UP000294599">
    <property type="component" value="Unassembled WGS sequence"/>
</dbReference>
<dbReference type="OrthoDB" id="3676130at2"/>
<dbReference type="AlphaFoldDB" id="A0A4S3KW81"/>
<gene>
    <name evidence="2" type="ORF">EDC25_10438</name>
</gene>
<organism evidence="2 3">
    <name type="scientific">Pseudofulvimonas gallinarii</name>
    <dbReference type="NCBI Taxonomy" id="634155"/>
    <lineage>
        <taxon>Bacteria</taxon>
        <taxon>Pseudomonadati</taxon>
        <taxon>Pseudomonadota</taxon>
        <taxon>Gammaproteobacteria</taxon>
        <taxon>Lysobacterales</taxon>
        <taxon>Rhodanobacteraceae</taxon>
        <taxon>Pseudofulvimonas</taxon>
    </lineage>
</organism>
<feature type="chain" id="PRO_5030100294" evidence="1">
    <location>
        <begin position="19"/>
        <end position="377"/>
    </location>
</feature>
<accession>A0A4S3KW81</accession>
<name>A0A4S3KW81_9GAMM</name>
<proteinExistence type="predicted"/>
<keyword evidence="3" id="KW-1185">Reference proteome</keyword>
<evidence type="ECO:0000313" key="3">
    <source>
        <dbReference type="Proteomes" id="UP000294599"/>
    </source>
</evidence>
<sequence>MRWLFPALALMVSTAAFAGADTLFVGGFQNAALARGGSNFLWYRVDRVPPDAADPVQSCIDARDPYGILANYHRAGVRNTVRTQLRAMRDAGQQRIATGIVHLRAPAGQSVDGRYGGTLIDSTGGTLHPRIRDNLVAFLRDVYRAGFSELLFRYFPQGDNTPVWWTTFDESLFQENWQLIRSIEPILQASGLSYRTDLGVEGMPRAWFVEALGQYYIDDNRPDNPAWSEYARRIWRNYVAEFDYRRSVGFSFVSDSDPVRTRARVRHLRYIYMLADGSVRYPPLFAIDIYGGGTTDERTIFERHHHAMADLGRNEPWIVAESYFNDAVAAAGLSSAMATTGRQVRYFLQWPLDRGIDDCGVNVAPPNAYEAWLRRGF</sequence>
<keyword evidence="1" id="KW-0732">Signal</keyword>
<protein>
    <submittedName>
        <fullName evidence="2">Uncharacterized protein</fullName>
    </submittedName>
</protein>
<reference evidence="2 3" key="1">
    <citation type="submission" date="2019-03" db="EMBL/GenBank/DDBJ databases">
        <title>Genomic Encyclopedia of Type Strains, Phase IV (KMG-IV): sequencing the most valuable type-strain genomes for metagenomic binning, comparative biology and taxonomic classification.</title>
        <authorList>
            <person name="Goeker M."/>
        </authorList>
    </citation>
    <scope>NUCLEOTIDE SEQUENCE [LARGE SCALE GENOMIC DNA]</scope>
    <source>
        <strain evidence="2 3">DSM 21944</strain>
    </source>
</reference>
<evidence type="ECO:0000313" key="2">
    <source>
        <dbReference type="EMBL" id="TCT00051.1"/>
    </source>
</evidence>
<evidence type="ECO:0000256" key="1">
    <source>
        <dbReference type="SAM" id="SignalP"/>
    </source>
</evidence>
<feature type="signal peptide" evidence="1">
    <location>
        <begin position="1"/>
        <end position="18"/>
    </location>
</feature>